<evidence type="ECO:0000259" key="1">
    <source>
        <dbReference type="Pfam" id="PF05685"/>
    </source>
</evidence>
<dbReference type="EMBL" id="CP003600">
    <property type="protein sequence ID" value="AFY94350.1"/>
    <property type="molecule type" value="Genomic_DNA"/>
</dbReference>
<dbReference type="InterPro" id="IPR008538">
    <property type="entry name" value="Uma2"/>
</dbReference>
<dbReference type="eggNOG" id="COG4636">
    <property type="taxonomic scope" value="Bacteria"/>
</dbReference>
<dbReference type="Pfam" id="PF05685">
    <property type="entry name" value="Uma2"/>
    <property type="match status" value="1"/>
</dbReference>
<evidence type="ECO:0000313" key="3">
    <source>
        <dbReference type="Proteomes" id="UP000010366"/>
    </source>
</evidence>
<dbReference type="PANTHER" id="PTHR35400">
    <property type="entry name" value="SLR1083 PROTEIN"/>
    <property type="match status" value="1"/>
</dbReference>
<dbReference type="Proteomes" id="UP000010366">
    <property type="component" value="Chromosome"/>
</dbReference>
<dbReference type="PANTHER" id="PTHR35400:SF1">
    <property type="entry name" value="SLR1083 PROTEIN"/>
    <property type="match status" value="1"/>
</dbReference>
<dbReference type="Gene3D" id="3.90.1570.10">
    <property type="entry name" value="tt1808, chain A"/>
    <property type="match status" value="1"/>
</dbReference>
<feature type="domain" description="Putative restriction endonuclease" evidence="1">
    <location>
        <begin position="37"/>
        <end position="194"/>
    </location>
</feature>
<dbReference type="AlphaFoldDB" id="K9UHS8"/>
<keyword evidence="3" id="KW-1185">Reference proteome</keyword>
<proteinExistence type="predicted"/>
<name>K9UHS8_CHAP6</name>
<protein>
    <recommendedName>
        <fullName evidence="1">Putative restriction endonuclease domain-containing protein</fullName>
    </recommendedName>
</protein>
<dbReference type="HOGENOM" id="CLU_112364_0_0_3"/>
<sequence length="221" mass="24883">MIQLQEKTTTNTWRKADWETYISTIDPPDREQNQGYYYSGYMRIEDMPTGADHASDNGLIYLAVTLFCMIKGIPIQGLIGCSYRKVEVRECQPDISFYIGDRANLAPTGKSVVNLDEQAIPNLVIEISNTTFEDDLGAKRLLYEEMGISEYWVVDVQNSLIYAFEMFDGGASPSEYRGSKRIDTSLVLPGLSIATITEALNLSKEQDQSQVGKWLMSQFQG</sequence>
<dbReference type="OrthoDB" id="459822at2"/>
<evidence type="ECO:0000313" key="2">
    <source>
        <dbReference type="EMBL" id="AFY94350.1"/>
    </source>
</evidence>
<dbReference type="CDD" id="cd06260">
    <property type="entry name" value="DUF820-like"/>
    <property type="match status" value="1"/>
</dbReference>
<dbReference type="SUPFAM" id="SSF52980">
    <property type="entry name" value="Restriction endonuclease-like"/>
    <property type="match status" value="1"/>
</dbReference>
<dbReference type="PATRIC" id="fig|1173020.3.peg.3843"/>
<gene>
    <name evidence="2" type="ORF">Cha6605_3348</name>
</gene>
<dbReference type="KEGG" id="cmp:Cha6605_3348"/>
<accession>K9UHS8</accession>
<dbReference type="InterPro" id="IPR012296">
    <property type="entry name" value="Nuclease_put_TT1808"/>
</dbReference>
<organism evidence="2 3">
    <name type="scientific">Chamaesiphon minutus (strain ATCC 27169 / PCC 6605)</name>
    <dbReference type="NCBI Taxonomy" id="1173020"/>
    <lineage>
        <taxon>Bacteria</taxon>
        <taxon>Bacillati</taxon>
        <taxon>Cyanobacteriota</taxon>
        <taxon>Cyanophyceae</taxon>
        <taxon>Gomontiellales</taxon>
        <taxon>Chamaesiphonaceae</taxon>
        <taxon>Chamaesiphon</taxon>
    </lineage>
</organism>
<dbReference type="RefSeq" id="WP_015160485.1">
    <property type="nucleotide sequence ID" value="NC_019697.1"/>
</dbReference>
<reference evidence="2 3" key="1">
    <citation type="submission" date="2012-05" db="EMBL/GenBank/DDBJ databases">
        <title>Finished chromosome of genome of Chamaesiphon sp. PCC 6605.</title>
        <authorList>
            <consortium name="US DOE Joint Genome Institute"/>
            <person name="Gugger M."/>
            <person name="Coursin T."/>
            <person name="Rippka R."/>
            <person name="Tandeau De Marsac N."/>
            <person name="Huntemann M."/>
            <person name="Wei C.-L."/>
            <person name="Han J."/>
            <person name="Detter J.C."/>
            <person name="Han C."/>
            <person name="Tapia R."/>
            <person name="Chen A."/>
            <person name="Kyrpides N."/>
            <person name="Mavromatis K."/>
            <person name="Markowitz V."/>
            <person name="Szeto E."/>
            <person name="Ivanova N."/>
            <person name="Pagani I."/>
            <person name="Pati A."/>
            <person name="Goodwin L."/>
            <person name="Nordberg H.P."/>
            <person name="Cantor M.N."/>
            <person name="Hua S.X."/>
            <person name="Woyke T."/>
            <person name="Kerfeld C.A."/>
        </authorList>
    </citation>
    <scope>NUCLEOTIDE SEQUENCE [LARGE SCALE GENOMIC DNA]</scope>
    <source>
        <strain evidence="3">ATCC 27169 / PCC 6605</strain>
    </source>
</reference>
<dbReference type="InterPro" id="IPR011335">
    <property type="entry name" value="Restrct_endonuc-II-like"/>
</dbReference>
<dbReference type="STRING" id="1173020.Cha6605_3348"/>